<dbReference type="Pfam" id="PF13365">
    <property type="entry name" value="Trypsin_2"/>
    <property type="match status" value="1"/>
</dbReference>
<comment type="caution">
    <text evidence="6">The sequence shown here is derived from an EMBL/GenBank/DDBJ whole genome shotgun (WGS) entry which is preliminary data.</text>
</comment>
<dbReference type="AlphaFoldDB" id="A0A2W5DS58"/>
<dbReference type="Gene3D" id="2.40.10.120">
    <property type="match status" value="1"/>
</dbReference>
<dbReference type="SUPFAM" id="SSF50156">
    <property type="entry name" value="PDZ domain-like"/>
    <property type="match status" value="1"/>
</dbReference>
<keyword evidence="4" id="KW-0720">Serine protease</keyword>
<dbReference type="Proteomes" id="UP000249633">
    <property type="component" value="Unassembled WGS sequence"/>
</dbReference>
<dbReference type="InterPro" id="IPR036034">
    <property type="entry name" value="PDZ_sf"/>
</dbReference>
<accession>A0A2W5DS58</accession>
<reference evidence="6 7" key="1">
    <citation type="submission" date="2017-08" db="EMBL/GenBank/DDBJ databases">
        <title>Infants hospitalized years apart are colonized by the same room-sourced microbial strains.</title>
        <authorList>
            <person name="Brooks B."/>
            <person name="Olm M.R."/>
            <person name="Firek B.A."/>
            <person name="Baker R."/>
            <person name="Thomas B.C."/>
            <person name="Morowitz M.J."/>
            <person name="Banfield J.F."/>
        </authorList>
    </citation>
    <scope>NUCLEOTIDE SEQUENCE [LARGE SCALE GENOMIC DNA]</scope>
    <source>
        <strain evidence="6">S2_012_000_R2_81</strain>
    </source>
</reference>
<evidence type="ECO:0000256" key="1">
    <source>
        <dbReference type="ARBA" id="ARBA00010541"/>
    </source>
</evidence>
<dbReference type="InterPro" id="IPR001940">
    <property type="entry name" value="Peptidase_S1C"/>
</dbReference>
<proteinExistence type="inferred from homology"/>
<dbReference type="InterPro" id="IPR001478">
    <property type="entry name" value="PDZ"/>
</dbReference>
<dbReference type="PRINTS" id="PR00834">
    <property type="entry name" value="PROTEASES2C"/>
</dbReference>
<dbReference type="SMART" id="SM00228">
    <property type="entry name" value="PDZ"/>
    <property type="match status" value="1"/>
</dbReference>
<keyword evidence="2" id="KW-0645">Protease</keyword>
<comment type="similarity">
    <text evidence="1">Belongs to the peptidase S1C family.</text>
</comment>
<evidence type="ECO:0000256" key="2">
    <source>
        <dbReference type="ARBA" id="ARBA00022670"/>
    </source>
</evidence>
<feature type="domain" description="PDZ" evidence="5">
    <location>
        <begin position="284"/>
        <end position="366"/>
    </location>
</feature>
<evidence type="ECO:0000259" key="5">
    <source>
        <dbReference type="SMART" id="SM00228"/>
    </source>
</evidence>
<dbReference type="Pfam" id="PF13180">
    <property type="entry name" value="PDZ_2"/>
    <property type="match status" value="1"/>
</dbReference>
<dbReference type="PANTHER" id="PTHR22939:SF129">
    <property type="entry name" value="SERINE PROTEASE HTRA2, MITOCHONDRIAL"/>
    <property type="match status" value="1"/>
</dbReference>
<evidence type="ECO:0000313" key="6">
    <source>
        <dbReference type="EMBL" id="PZP31987.1"/>
    </source>
</evidence>
<dbReference type="Gene3D" id="2.30.42.10">
    <property type="match status" value="1"/>
</dbReference>
<dbReference type="GO" id="GO:0006508">
    <property type="term" value="P:proteolysis"/>
    <property type="evidence" value="ECO:0007669"/>
    <property type="project" value="UniProtKB-KW"/>
</dbReference>
<protein>
    <submittedName>
        <fullName evidence="6">2-alkenal reductase</fullName>
    </submittedName>
</protein>
<dbReference type="SUPFAM" id="SSF50494">
    <property type="entry name" value="Trypsin-like serine proteases"/>
    <property type="match status" value="1"/>
</dbReference>
<evidence type="ECO:0000256" key="3">
    <source>
        <dbReference type="ARBA" id="ARBA00022801"/>
    </source>
</evidence>
<dbReference type="EMBL" id="QFOD01000009">
    <property type="protein sequence ID" value="PZP31987.1"/>
    <property type="molecule type" value="Genomic_DNA"/>
</dbReference>
<keyword evidence="3" id="KW-0378">Hydrolase</keyword>
<dbReference type="GO" id="GO:0004252">
    <property type="term" value="F:serine-type endopeptidase activity"/>
    <property type="evidence" value="ECO:0007669"/>
    <property type="project" value="InterPro"/>
</dbReference>
<dbReference type="PANTHER" id="PTHR22939">
    <property type="entry name" value="SERINE PROTEASE FAMILY S1C HTRA-RELATED"/>
    <property type="match status" value="1"/>
</dbReference>
<gene>
    <name evidence="6" type="ORF">DI603_11025</name>
</gene>
<organism evidence="6 7">
    <name type="scientific">Roseateles depolymerans</name>
    <dbReference type="NCBI Taxonomy" id="76731"/>
    <lineage>
        <taxon>Bacteria</taxon>
        <taxon>Pseudomonadati</taxon>
        <taxon>Pseudomonadota</taxon>
        <taxon>Betaproteobacteria</taxon>
        <taxon>Burkholderiales</taxon>
        <taxon>Sphaerotilaceae</taxon>
        <taxon>Roseateles</taxon>
    </lineage>
</organism>
<evidence type="ECO:0000313" key="7">
    <source>
        <dbReference type="Proteomes" id="UP000249633"/>
    </source>
</evidence>
<dbReference type="InterPro" id="IPR009003">
    <property type="entry name" value="Peptidase_S1_PA"/>
</dbReference>
<name>A0A2W5DS58_9BURK</name>
<dbReference type="FunFam" id="2.40.10.10:FF:000001">
    <property type="entry name" value="Periplasmic serine protease DegS"/>
    <property type="match status" value="1"/>
</dbReference>
<sequence>MKRLWLIFAQAVTVTLGVVFVLATIRPDWLPALRRAPPAGTPLLAPPPRAAASTPLAPPAHGGLAVAARIASPAVVSVAASKTPQRGSRGRNEFFDLFGPRGQRGAQLGLGSGVIISADGVLLTNNHVVEGAADIEVQLSDGRQVRATLVGTDPETDVAVLKIDLPNLPVIPLGDAKGLQVGDAVLAIGNPFNVGQTVTSGIVSALGRNQLGINVFENFIQTDAAINPGNSGGALVDERGRLVGINTAIFSRSGGSLGIGFAIPVDVARQVADSLLKDGVVTRGWIGVQPRDLTPELADALKLGEARGVLVAGVVKGAPAALAGIKPGDVLVRIGTQAIGSPAELLSTVAALKPRSQVEAQVQRERRTLTLTLNVAQRPRPAGNAGGEDE</sequence>
<evidence type="ECO:0000256" key="4">
    <source>
        <dbReference type="ARBA" id="ARBA00022825"/>
    </source>
</evidence>